<accession>A0A0L8I1S3</accession>
<dbReference type="EMBL" id="KQ416750">
    <property type="protein sequence ID" value="KOF95412.1"/>
    <property type="molecule type" value="Genomic_DNA"/>
</dbReference>
<gene>
    <name evidence="1" type="ORF">OCBIM_22038535mg</name>
</gene>
<evidence type="ECO:0000313" key="1">
    <source>
        <dbReference type="EMBL" id="KOF95412.1"/>
    </source>
</evidence>
<sequence>MLLLDERRWSMVSGGGLDKKVFRKVSSVVCILKRHRLSDRESRSILVVVIVGSPRRRNNATRPLPSPPPPPPGQFFGELLAILGVYLSLSRQQPFGFFLRYTYTHTHHFLTGGQRRKSFFGCKIFM</sequence>
<organism evidence="1">
    <name type="scientific">Octopus bimaculoides</name>
    <name type="common">California two-spotted octopus</name>
    <dbReference type="NCBI Taxonomy" id="37653"/>
    <lineage>
        <taxon>Eukaryota</taxon>
        <taxon>Metazoa</taxon>
        <taxon>Spiralia</taxon>
        <taxon>Lophotrochozoa</taxon>
        <taxon>Mollusca</taxon>
        <taxon>Cephalopoda</taxon>
        <taxon>Coleoidea</taxon>
        <taxon>Octopodiformes</taxon>
        <taxon>Octopoda</taxon>
        <taxon>Incirrata</taxon>
        <taxon>Octopodidae</taxon>
        <taxon>Octopus</taxon>
    </lineage>
</organism>
<name>A0A0L8I1S3_OCTBM</name>
<protein>
    <submittedName>
        <fullName evidence="1">Uncharacterized protein</fullName>
    </submittedName>
</protein>
<reference evidence="1" key="1">
    <citation type="submission" date="2015-07" db="EMBL/GenBank/DDBJ databases">
        <title>MeaNS - Measles Nucleotide Surveillance Program.</title>
        <authorList>
            <person name="Tran T."/>
            <person name="Druce J."/>
        </authorList>
    </citation>
    <scope>NUCLEOTIDE SEQUENCE</scope>
    <source>
        <strain evidence="1">UCB-OBI-ISO-001</strain>
        <tissue evidence="1">Gonad</tissue>
    </source>
</reference>
<dbReference type="AlphaFoldDB" id="A0A0L8I1S3"/>
<proteinExistence type="predicted"/>